<dbReference type="GO" id="GO:0061630">
    <property type="term" value="F:ubiquitin protein ligase activity"/>
    <property type="evidence" value="ECO:0007669"/>
    <property type="project" value="UniProtKB-EC"/>
</dbReference>
<dbReference type="GO" id="GO:0035861">
    <property type="term" value="C:site of double-strand break"/>
    <property type="evidence" value="ECO:0007669"/>
    <property type="project" value="TreeGrafter"/>
</dbReference>
<evidence type="ECO:0000313" key="11">
    <source>
        <dbReference type="EMBL" id="KZS06094.1"/>
    </source>
</evidence>
<dbReference type="InterPro" id="IPR051657">
    <property type="entry name" value="RNF168/RNF169_E3_ubiq-ligase"/>
</dbReference>
<dbReference type="InterPro" id="IPR001841">
    <property type="entry name" value="Znf_RING"/>
</dbReference>
<evidence type="ECO:0000313" key="12">
    <source>
        <dbReference type="Proteomes" id="UP000076858"/>
    </source>
</evidence>
<name>A0A162D2T0_9CRUS</name>
<dbReference type="Gene3D" id="3.30.40.10">
    <property type="entry name" value="Zinc/RING finger domain, C3HC4 (zinc finger)"/>
    <property type="match status" value="1"/>
</dbReference>
<dbReference type="Pfam" id="PF00097">
    <property type="entry name" value="zf-C3HC4"/>
    <property type="match status" value="1"/>
</dbReference>
<proteinExistence type="predicted"/>
<evidence type="ECO:0000256" key="1">
    <source>
        <dbReference type="ARBA" id="ARBA00000900"/>
    </source>
</evidence>
<evidence type="ECO:0000256" key="6">
    <source>
        <dbReference type="ARBA" id="ARBA00022763"/>
    </source>
</evidence>
<dbReference type="CDD" id="cd21952">
    <property type="entry name" value="MIU2_RNF168"/>
    <property type="match status" value="1"/>
</dbReference>
<keyword evidence="8" id="KW-0833">Ubl conjugation pathway</keyword>
<dbReference type="PANTHER" id="PTHR23328">
    <property type="entry name" value="RING-TYPE DOMAIN-CONTAINING PROTEIN"/>
    <property type="match status" value="1"/>
</dbReference>
<dbReference type="PROSITE" id="PS50089">
    <property type="entry name" value="ZF_RING_2"/>
    <property type="match status" value="1"/>
</dbReference>
<keyword evidence="7" id="KW-0863">Zinc-finger</keyword>
<evidence type="ECO:0000256" key="5">
    <source>
        <dbReference type="ARBA" id="ARBA00022723"/>
    </source>
</evidence>
<dbReference type="InterPro" id="IPR013083">
    <property type="entry name" value="Znf_RING/FYVE/PHD"/>
</dbReference>
<evidence type="ECO:0000256" key="10">
    <source>
        <dbReference type="ARBA" id="ARBA00023242"/>
    </source>
</evidence>
<dbReference type="CDD" id="cd16550">
    <property type="entry name" value="RING-HC_RNF168"/>
    <property type="match status" value="1"/>
</dbReference>
<keyword evidence="6" id="KW-0227">DNA damage</keyword>
<comment type="catalytic activity">
    <reaction evidence="1">
        <text>S-ubiquitinyl-[E2 ubiquitin-conjugating enzyme]-L-cysteine + [acceptor protein]-L-lysine = [E2 ubiquitin-conjugating enzyme]-L-cysteine + N(6)-ubiquitinyl-[acceptor protein]-L-lysine.</text>
        <dbReference type="EC" id="2.3.2.27"/>
    </reaction>
</comment>
<sequence length="460" mass="52554">MAPSRRSTVTKVRATSRRSKVSETNKDQSQNVSSSSEEKPFLLLEDVTCKICLNLMVKPVSLPCRHDLCYSCYSSCVEKSNLSCPMCRKRISVWCRQATKTNTVINEVLWQQIQTQFPELVASQNGDGKDEKDVEDFFPTVPMHQFAEPGELLKEFEIEQERRRREEEERRKEEEKASADLIAELAKEQAELARAEAELERIRQADEALALELAEKEDNIRKLRGSRIVQTPISSRKRPRKMSSDSKTTPAAKKINKFFPSRSNENDEPSRSPSAFAPVTEHFQKRDISMSEPRSSSCTSLESIDQEVSKRLHFRPINAAPLTPPKNSPGNSEIVKPQVVSAAKNLNQLYGLDEENLTEDLKQNKNSEEPIKGAGILAEELREMEREWLRKKIEQEEADKELARKLQEELDQEAKSTRSLVNRSKGSKDEYQLRTKIVKNQPTIEASFQRPSIRKSNPPP</sequence>
<keyword evidence="10" id="KW-0539">Nucleus</keyword>
<comment type="caution">
    <text evidence="11">The sequence shown here is derived from an EMBL/GenBank/DDBJ whole genome shotgun (WGS) entry which is preliminary data.</text>
</comment>
<dbReference type="GO" id="GO:0031491">
    <property type="term" value="F:nucleosome binding"/>
    <property type="evidence" value="ECO:0007669"/>
    <property type="project" value="TreeGrafter"/>
</dbReference>
<dbReference type="SMART" id="SM00184">
    <property type="entry name" value="RING"/>
    <property type="match status" value="1"/>
</dbReference>
<evidence type="ECO:0000256" key="2">
    <source>
        <dbReference type="ARBA" id="ARBA00004123"/>
    </source>
</evidence>
<keyword evidence="12" id="KW-1185">Reference proteome</keyword>
<dbReference type="SUPFAM" id="SSF57850">
    <property type="entry name" value="RING/U-box"/>
    <property type="match status" value="1"/>
</dbReference>
<dbReference type="OrthoDB" id="426657at2759"/>
<gene>
    <name evidence="11" type="ORF">APZ42_030575</name>
</gene>
<dbReference type="EMBL" id="LRGB01002849">
    <property type="protein sequence ID" value="KZS06094.1"/>
    <property type="molecule type" value="Genomic_DNA"/>
</dbReference>
<evidence type="ECO:0000256" key="8">
    <source>
        <dbReference type="ARBA" id="ARBA00022786"/>
    </source>
</evidence>
<dbReference type="PANTHER" id="PTHR23328:SF0">
    <property type="entry name" value="RING-TYPE DOMAIN-CONTAINING PROTEIN"/>
    <property type="match status" value="1"/>
</dbReference>
<dbReference type="PROSITE" id="PS00518">
    <property type="entry name" value="ZF_RING_1"/>
    <property type="match status" value="1"/>
</dbReference>
<evidence type="ECO:0000256" key="4">
    <source>
        <dbReference type="ARBA" id="ARBA00022679"/>
    </source>
</evidence>
<dbReference type="InterPro" id="IPR018957">
    <property type="entry name" value="Znf_C3HC4_RING-type"/>
</dbReference>
<dbReference type="InterPro" id="IPR017907">
    <property type="entry name" value="Znf_RING_CS"/>
</dbReference>
<protein>
    <recommendedName>
        <fullName evidence="3">RING-type E3 ubiquitin transferase</fullName>
        <ecNumber evidence="3">2.3.2.27</ecNumber>
    </recommendedName>
</protein>
<comment type="subcellular location">
    <subcellularLocation>
        <location evidence="2">Nucleus</location>
    </subcellularLocation>
</comment>
<accession>A0A162D2T0</accession>
<keyword evidence="5" id="KW-0479">Metal-binding</keyword>
<keyword evidence="9" id="KW-0862">Zinc</keyword>
<evidence type="ECO:0000256" key="7">
    <source>
        <dbReference type="ARBA" id="ARBA00022771"/>
    </source>
</evidence>
<keyword evidence="4" id="KW-0808">Transferase</keyword>
<dbReference type="STRING" id="35525.A0A162D2T0"/>
<dbReference type="EC" id="2.3.2.27" evidence="3"/>
<evidence type="ECO:0000256" key="3">
    <source>
        <dbReference type="ARBA" id="ARBA00012483"/>
    </source>
</evidence>
<dbReference type="Proteomes" id="UP000076858">
    <property type="component" value="Unassembled WGS sequence"/>
</dbReference>
<dbReference type="AlphaFoldDB" id="A0A162D2T0"/>
<evidence type="ECO:0000256" key="9">
    <source>
        <dbReference type="ARBA" id="ARBA00022833"/>
    </source>
</evidence>
<dbReference type="GO" id="GO:0006302">
    <property type="term" value="P:double-strand break repair"/>
    <property type="evidence" value="ECO:0007669"/>
    <property type="project" value="TreeGrafter"/>
</dbReference>
<organism evidence="11 12">
    <name type="scientific">Daphnia magna</name>
    <dbReference type="NCBI Taxonomy" id="35525"/>
    <lineage>
        <taxon>Eukaryota</taxon>
        <taxon>Metazoa</taxon>
        <taxon>Ecdysozoa</taxon>
        <taxon>Arthropoda</taxon>
        <taxon>Crustacea</taxon>
        <taxon>Branchiopoda</taxon>
        <taxon>Diplostraca</taxon>
        <taxon>Cladocera</taxon>
        <taxon>Anomopoda</taxon>
        <taxon>Daphniidae</taxon>
        <taxon>Daphnia</taxon>
    </lineage>
</organism>
<reference evidence="11 12" key="1">
    <citation type="submission" date="2016-03" db="EMBL/GenBank/DDBJ databases">
        <title>EvidentialGene: Evidence-directed Construction of Genes on Genomes.</title>
        <authorList>
            <person name="Gilbert D.G."/>
            <person name="Choi J.-H."/>
            <person name="Mockaitis K."/>
            <person name="Colbourne J."/>
            <person name="Pfrender M."/>
        </authorList>
    </citation>
    <scope>NUCLEOTIDE SEQUENCE [LARGE SCALE GENOMIC DNA]</scope>
    <source>
        <strain evidence="11 12">Xinb3</strain>
        <tissue evidence="11">Complete organism</tissue>
    </source>
</reference>
<dbReference type="GO" id="GO:0008270">
    <property type="term" value="F:zinc ion binding"/>
    <property type="evidence" value="ECO:0007669"/>
    <property type="project" value="UniProtKB-KW"/>
</dbReference>
<dbReference type="GO" id="GO:0005634">
    <property type="term" value="C:nucleus"/>
    <property type="evidence" value="ECO:0007669"/>
    <property type="project" value="UniProtKB-SubCell"/>
</dbReference>